<protein>
    <recommendedName>
        <fullName evidence="4">Outer membrane protein beta-barrel domain-containing protein</fullName>
    </recommendedName>
</protein>
<gene>
    <name evidence="2" type="ORF">A2527_13900</name>
</gene>
<dbReference type="AlphaFoldDB" id="A0A1F6G4J7"/>
<feature type="signal peptide" evidence="1">
    <location>
        <begin position="1"/>
        <end position="19"/>
    </location>
</feature>
<dbReference type="EMBL" id="MFNE01000053">
    <property type="protein sequence ID" value="OGG93026.1"/>
    <property type="molecule type" value="Genomic_DNA"/>
</dbReference>
<evidence type="ECO:0000256" key="1">
    <source>
        <dbReference type="SAM" id="SignalP"/>
    </source>
</evidence>
<dbReference type="STRING" id="1817772.A2527_13900"/>
<evidence type="ECO:0008006" key="4">
    <source>
        <dbReference type="Google" id="ProtNLM"/>
    </source>
</evidence>
<comment type="caution">
    <text evidence="2">The sequence shown here is derived from an EMBL/GenBank/DDBJ whole genome shotgun (WGS) entry which is preliminary data.</text>
</comment>
<organism evidence="2 3">
    <name type="scientific">Candidatus Lambdaproteobacteria bacterium RIFOXYD2_FULL_50_16</name>
    <dbReference type="NCBI Taxonomy" id="1817772"/>
    <lineage>
        <taxon>Bacteria</taxon>
        <taxon>Pseudomonadati</taxon>
        <taxon>Pseudomonadota</taxon>
        <taxon>Candidatus Lambdaproteobacteria</taxon>
    </lineage>
</organism>
<sequence length="217" mass="24419">MNRFWLILFCLALPALGLAEPLRPVARPSGTGVMLAEKVWACHVGYGMGNDAFRLGSKDLYDQGAGPAYWSGLNYGRSSAMGLGCLMRGWWFDYGFFDRTSKLQTSYNTNNQRYNLLKYHLDLASAGYALRLVPHYFYLDLGLGAFNLSYQPGYYPQVATEERLDDPIKANGPLAHLRFRAHLSHFFFASYGLLAPLGSTDPWSYSSRLELNLIANF</sequence>
<accession>A0A1F6G4J7</accession>
<name>A0A1F6G4J7_9PROT</name>
<feature type="chain" id="PRO_5009524493" description="Outer membrane protein beta-barrel domain-containing protein" evidence="1">
    <location>
        <begin position="20"/>
        <end position="217"/>
    </location>
</feature>
<proteinExistence type="predicted"/>
<evidence type="ECO:0000313" key="3">
    <source>
        <dbReference type="Proteomes" id="UP000178449"/>
    </source>
</evidence>
<reference evidence="2 3" key="1">
    <citation type="journal article" date="2016" name="Nat. Commun.">
        <title>Thousands of microbial genomes shed light on interconnected biogeochemical processes in an aquifer system.</title>
        <authorList>
            <person name="Anantharaman K."/>
            <person name="Brown C.T."/>
            <person name="Hug L.A."/>
            <person name="Sharon I."/>
            <person name="Castelle C.J."/>
            <person name="Probst A.J."/>
            <person name="Thomas B.C."/>
            <person name="Singh A."/>
            <person name="Wilkins M.J."/>
            <person name="Karaoz U."/>
            <person name="Brodie E.L."/>
            <person name="Williams K.H."/>
            <person name="Hubbard S.S."/>
            <person name="Banfield J.F."/>
        </authorList>
    </citation>
    <scope>NUCLEOTIDE SEQUENCE [LARGE SCALE GENOMIC DNA]</scope>
</reference>
<dbReference type="Proteomes" id="UP000178449">
    <property type="component" value="Unassembled WGS sequence"/>
</dbReference>
<evidence type="ECO:0000313" key="2">
    <source>
        <dbReference type="EMBL" id="OGG93026.1"/>
    </source>
</evidence>
<keyword evidence="1" id="KW-0732">Signal</keyword>